<evidence type="ECO:0000256" key="2">
    <source>
        <dbReference type="ARBA" id="ARBA00022771"/>
    </source>
</evidence>
<dbReference type="Bgee" id="ENSMMUG00000014743">
    <property type="expression patterns" value="Expressed in spermatid and 9 other cell types or tissues"/>
</dbReference>
<evidence type="ECO:0000256" key="1">
    <source>
        <dbReference type="ARBA" id="ARBA00022723"/>
    </source>
</evidence>
<dbReference type="GO" id="GO:0019789">
    <property type="term" value="F:SUMO transferase activity"/>
    <property type="evidence" value="ECO:0000318"/>
    <property type="project" value="GO_Central"/>
</dbReference>
<evidence type="ECO:0000313" key="8">
    <source>
        <dbReference type="VGNC" id="VGNC:99231"/>
    </source>
</evidence>
<dbReference type="Ensembl" id="ENSMMUT00000020680.4">
    <property type="protein sequence ID" value="ENSMMUP00000019352.4"/>
    <property type="gene ID" value="ENSMMUG00000014743.4"/>
</dbReference>
<dbReference type="AlphaFoldDB" id="F7G4M7"/>
<proteinExistence type="predicted"/>
<reference evidence="6" key="3">
    <citation type="submission" date="2025-08" db="UniProtKB">
        <authorList>
            <consortium name="Ensembl"/>
        </authorList>
    </citation>
    <scope>IDENTIFICATION</scope>
    <source>
        <strain evidence="6">17573</strain>
    </source>
</reference>
<dbReference type="PANTHER" id="PTHR22663">
    <property type="entry name" value="RING FINGER PROTEIN NARYA-RELATED"/>
    <property type="match status" value="1"/>
</dbReference>
<evidence type="ECO:0000256" key="4">
    <source>
        <dbReference type="ARBA" id="ARBA00023254"/>
    </source>
</evidence>
<feature type="compositionally biased region" description="Low complexity" evidence="5">
    <location>
        <begin position="136"/>
        <end position="152"/>
    </location>
</feature>
<dbReference type="InterPro" id="IPR042123">
    <property type="entry name" value="Zip3/RNF212-like"/>
</dbReference>
<keyword evidence="2" id="KW-0863">Zinc-finger</keyword>
<dbReference type="PaxDb" id="9544-ENSMMUP00000019352"/>
<dbReference type="CDD" id="cd16747">
    <property type="entry name" value="RING-HC_RNF212B"/>
    <property type="match status" value="1"/>
</dbReference>
<dbReference type="GO" id="GO:0016567">
    <property type="term" value="P:protein ubiquitination"/>
    <property type="evidence" value="ECO:0007669"/>
    <property type="project" value="Ensembl"/>
</dbReference>
<evidence type="ECO:0000313" key="6">
    <source>
        <dbReference type="Ensembl" id="ENSMMUP00000019352.4"/>
    </source>
</evidence>
<reference evidence="6" key="4">
    <citation type="submission" date="2025-09" db="UniProtKB">
        <authorList>
            <consortium name="Ensembl"/>
        </authorList>
    </citation>
    <scope>IDENTIFICATION</scope>
    <source>
        <strain evidence="6">17573</strain>
    </source>
</reference>
<keyword evidence="4" id="KW-0469">Meiosis</keyword>
<accession>F7G4M7</accession>
<dbReference type="HOGENOM" id="CLU_067832_0_0_1"/>
<dbReference type="FunCoup" id="F7G4M7">
    <property type="interactions" value="13"/>
</dbReference>
<sequence length="270" mass="30086">MDWFHCNQCFRKDGAHFFVTSCGHIFCKTCVTLEKCAVCGTACKHLALSDNLKPQEKMFFKSPVETALQYFSHISQVWSFQKKQTDLLIAFYKHRITKLETAMQEAQQALVSQDKSTTPRPVGITSPSQSVTPRPSFQHSSQVVSRSSSAESIPYREAGFGGLGQGSRGLQGRRTPRDSYNETPSPASTHSLSYRPSSASSGQGIFSFRPSPNGHSGHTRVLTPNNFAQRESRTTLESLPSFQLPVLQTLYQQQRQMGLPSGREAWTTSR</sequence>
<dbReference type="InterPro" id="IPR017907">
    <property type="entry name" value="Znf_RING_CS"/>
</dbReference>
<feature type="compositionally biased region" description="Gly residues" evidence="5">
    <location>
        <begin position="159"/>
        <end position="169"/>
    </location>
</feature>
<name>F7G4M7_MACMU</name>
<dbReference type="PANTHER" id="PTHR22663:SF29">
    <property type="entry name" value="RING FINGER PROTEIN 212B"/>
    <property type="match status" value="1"/>
</dbReference>
<dbReference type="GO" id="GO:0007129">
    <property type="term" value="P:homologous chromosome pairing at meiosis"/>
    <property type="evidence" value="ECO:0000318"/>
    <property type="project" value="GO_Central"/>
</dbReference>
<dbReference type="GeneTree" id="ENSGT00740000115581"/>
<dbReference type="GO" id="GO:0008270">
    <property type="term" value="F:zinc ion binding"/>
    <property type="evidence" value="ECO:0007669"/>
    <property type="project" value="UniProtKB-KW"/>
</dbReference>
<feature type="compositionally biased region" description="Polar residues" evidence="5">
    <location>
        <begin position="181"/>
        <end position="203"/>
    </location>
</feature>
<dbReference type="InParanoid" id="F7G4M7"/>
<keyword evidence="1" id="KW-0479">Metal-binding</keyword>
<dbReference type="PROSITE" id="PS00518">
    <property type="entry name" value="ZF_RING_1"/>
    <property type="match status" value="1"/>
</dbReference>
<keyword evidence="3" id="KW-0862">Zinc</keyword>
<dbReference type="STRING" id="9544.ENSMMUP00000019352"/>
<dbReference type="GO" id="GO:0051026">
    <property type="term" value="P:chiasma assembly"/>
    <property type="evidence" value="ECO:0007669"/>
    <property type="project" value="Ensembl"/>
</dbReference>
<dbReference type="VEuPathDB" id="HostDB:ENSMMUG00000014743"/>
<protein>
    <submittedName>
        <fullName evidence="6">Ring finger protein 212B</fullName>
    </submittedName>
</protein>
<dbReference type="VGNC" id="VGNC:99231">
    <property type="gene designation" value="RNF212B"/>
</dbReference>
<dbReference type="GO" id="GO:0000795">
    <property type="term" value="C:synaptonemal complex"/>
    <property type="evidence" value="ECO:0000318"/>
    <property type="project" value="GO_Central"/>
</dbReference>
<evidence type="ECO:0000313" key="7">
    <source>
        <dbReference type="Proteomes" id="UP000006718"/>
    </source>
</evidence>
<organism evidence="6 7">
    <name type="scientific">Macaca mulatta</name>
    <name type="common">Rhesus macaque</name>
    <dbReference type="NCBI Taxonomy" id="9544"/>
    <lineage>
        <taxon>Eukaryota</taxon>
        <taxon>Metazoa</taxon>
        <taxon>Chordata</taxon>
        <taxon>Craniata</taxon>
        <taxon>Vertebrata</taxon>
        <taxon>Euteleostomi</taxon>
        <taxon>Mammalia</taxon>
        <taxon>Eutheria</taxon>
        <taxon>Euarchontoglires</taxon>
        <taxon>Primates</taxon>
        <taxon>Haplorrhini</taxon>
        <taxon>Catarrhini</taxon>
        <taxon>Cercopithecidae</taxon>
        <taxon>Cercopithecinae</taxon>
        <taxon>Macaca</taxon>
    </lineage>
</organism>
<evidence type="ECO:0000256" key="3">
    <source>
        <dbReference type="ARBA" id="ARBA00022833"/>
    </source>
</evidence>
<dbReference type="GO" id="GO:0061630">
    <property type="term" value="F:ubiquitin protein ligase activity"/>
    <property type="evidence" value="ECO:0007669"/>
    <property type="project" value="Ensembl"/>
</dbReference>
<reference evidence="6" key="2">
    <citation type="submission" date="2019-01" db="EMBL/GenBank/DDBJ databases">
        <authorList>
            <person name="Graves T."/>
            <person name="Eichler E.E."/>
            <person name="Wilson R.K."/>
        </authorList>
    </citation>
    <scope>NUCLEOTIDE SEQUENCE [LARGE SCALE GENOMIC DNA]</scope>
    <source>
        <strain evidence="6">17573</strain>
    </source>
</reference>
<feature type="region of interest" description="Disordered" evidence="5">
    <location>
        <begin position="110"/>
        <end position="203"/>
    </location>
</feature>
<feature type="compositionally biased region" description="Polar residues" evidence="5">
    <location>
        <begin position="110"/>
        <end position="135"/>
    </location>
</feature>
<dbReference type="Proteomes" id="UP000006718">
    <property type="component" value="Chromosome 7"/>
</dbReference>
<evidence type="ECO:0000256" key="5">
    <source>
        <dbReference type="SAM" id="MobiDB-lite"/>
    </source>
</evidence>
<keyword evidence="7" id="KW-1185">Reference proteome</keyword>
<reference evidence="7" key="1">
    <citation type="journal article" date="2007" name="Science">
        <title>Evolutionary and biomedical insights from the rhesus macaque genome.</title>
        <authorList>
            <person name="Gibbs R.A."/>
            <person name="Rogers J."/>
            <person name="Katze M.G."/>
            <person name="Bumgarner R."/>
            <person name="Weinstock G.M."/>
            <person name="Mardis E.R."/>
            <person name="Remington K.A."/>
            <person name="Strausberg R.L."/>
            <person name="Venter J.C."/>
            <person name="Wilson R.K."/>
            <person name="Batzer M.A."/>
            <person name="Bustamante C.D."/>
            <person name="Eichler E.E."/>
            <person name="Hahn M.W."/>
            <person name="Hardison R.C."/>
            <person name="Makova K.D."/>
            <person name="Miller W."/>
            <person name="Milosavljevic A."/>
            <person name="Palermo R.E."/>
            <person name="Siepel A."/>
            <person name="Sikela J.M."/>
            <person name="Attaway T."/>
            <person name="Bell S."/>
            <person name="Bernard K.E."/>
            <person name="Buhay C.J."/>
            <person name="Chandrabose M.N."/>
            <person name="Dao M."/>
            <person name="Davis C."/>
            <person name="Delehaunty K.D."/>
            <person name="Ding Y."/>
            <person name="Dinh H.H."/>
            <person name="Dugan-Rocha S."/>
            <person name="Fulton L.A."/>
            <person name="Gabisi R.A."/>
            <person name="Garner T.T."/>
            <person name="Godfrey J."/>
            <person name="Hawes A.C."/>
            <person name="Hernandez J."/>
            <person name="Hines S."/>
            <person name="Holder M."/>
            <person name="Hume J."/>
            <person name="Jhangiani S.N."/>
            <person name="Joshi V."/>
            <person name="Khan Z.M."/>
            <person name="Kirkness E.F."/>
            <person name="Cree A."/>
            <person name="Fowler R.G."/>
            <person name="Lee S."/>
            <person name="Lewis L.R."/>
            <person name="Li Z."/>
            <person name="Liu Y.-S."/>
            <person name="Moore S.M."/>
            <person name="Muzny D."/>
            <person name="Nazareth L.V."/>
            <person name="Ngo D.N."/>
            <person name="Okwuonu G.O."/>
            <person name="Pai G."/>
            <person name="Parker D."/>
            <person name="Paul H.A."/>
            <person name="Pfannkoch C."/>
            <person name="Pohl C.S."/>
            <person name="Rogers Y.-H.C."/>
            <person name="Ruiz S.J."/>
            <person name="Sabo A."/>
            <person name="Santibanez J."/>
            <person name="Schneider B.W."/>
            <person name="Smith S.M."/>
            <person name="Sodergren E."/>
            <person name="Svatek A.F."/>
            <person name="Utterback T.R."/>
            <person name="Vattathil S."/>
            <person name="Warren W."/>
            <person name="White C.S."/>
            <person name="Chinwalla A.T."/>
            <person name="Feng Y."/>
            <person name="Halpern A.L."/>
            <person name="Hillier L.W."/>
            <person name="Huang X."/>
            <person name="Minx P."/>
            <person name="Nelson J.O."/>
            <person name="Pepin K.H."/>
            <person name="Qin X."/>
            <person name="Sutton G.G."/>
            <person name="Venter E."/>
            <person name="Walenz B.P."/>
            <person name="Wallis J.W."/>
            <person name="Worley K.C."/>
            <person name="Yang S.-P."/>
            <person name="Jones S.M."/>
            <person name="Marra M.A."/>
            <person name="Rocchi M."/>
            <person name="Schein J.E."/>
            <person name="Baertsch R."/>
            <person name="Clarke L."/>
            <person name="Csuros M."/>
            <person name="Glasscock J."/>
            <person name="Harris R.A."/>
            <person name="Havlak P."/>
            <person name="Jackson A.R."/>
            <person name="Jiang H."/>
            <person name="Liu Y."/>
            <person name="Messina D.N."/>
            <person name="Shen Y."/>
            <person name="Song H.X.-Z."/>
            <person name="Wylie T."/>
            <person name="Zhang L."/>
            <person name="Birney E."/>
            <person name="Han K."/>
            <person name="Konkel M.K."/>
            <person name="Lee J."/>
            <person name="Smit A.F.A."/>
            <person name="Ullmer B."/>
            <person name="Wang H."/>
            <person name="Xing J."/>
            <person name="Burhans R."/>
            <person name="Cheng Z."/>
            <person name="Karro J.E."/>
            <person name="Ma J."/>
            <person name="Raney B."/>
            <person name="She X."/>
            <person name="Cox M.J."/>
            <person name="Demuth J.P."/>
            <person name="Dumas L.J."/>
            <person name="Han S.-G."/>
            <person name="Hopkins J."/>
            <person name="Karimpour-Fard A."/>
            <person name="Kim Y.H."/>
            <person name="Pollack J.R."/>
            <person name="Vinar T."/>
            <person name="Addo-Quaye C."/>
            <person name="Degenhardt J."/>
            <person name="Denby A."/>
            <person name="Hubisz M.J."/>
            <person name="Indap A."/>
            <person name="Kosiol C."/>
            <person name="Lahn B.T."/>
            <person name="Lawson H.A."/>
            <person name="Marklein A."/>
            <person name="Nielsen R."/>
            <person name="Vallender E.J."/>
            <person name="Clark A.G."/>
            <person name="Ferguson B."/>
            <person name="Hernandez R.D."/>
            <person name="Hirani K."/>
            <person name="Kehrer-Sawatzki H."/>
            <person name="Kolb J."/>
            <person name="Patil S."/>
            <person name="Pu L.-L."/>
            <person name="Ren Y."/>
            <person name="Smith D.G."/>
            <person name="Wheeler D.A."/>
            <person name="Schenck I."/>
            <person name="Ball E.V."/>
            <person name="Chen R."/>
            <person name="Cooper D.N."/>
            <person name="Giardine B."/>
            <person name="Hsu F."/>
            <person name="Kent W.J."/>
            <person name="Lesk A."/>
            <person name="Nelson D.L."/>
            <person name="O'brien W.E."/>
            <person name="Pruefer K."/>
            <person name="Stenson P.D."/>
            <person name="Wallace J.C."/>
            <person name="Ke H."/>
            <person name="Liu X.-M."/>
            <person name="Wang P."/>
            <person name="Xiang A.P."/>
            <person name="Yang F."/>
            <person name="Barber G.P."/>
            <person name="Haussler D."/>
            <person name="Karolchik D."/>
            <person name="Kern A.D."/>
            <person name="Kuhn R.M."/>
            <person name="Smith K.E."/>
            <person name="Zwieg A.S."/>
        </authorList>
    </citation>
    <scope>NUCLEOTIDE SEQUENCE [LARGE SCALE GENOMIC DNA]</scope>
    <source>
        <strain evidence="7">17573</strain>
    </source>
</reference>
<dbReference type="OMA" id="QVWRFQK"/>
<gene>
    <name evidence="6 8" type="primary">RNF212B</name>
</gene>